<name>A0A7Z7IRV0_9MYCO</name>
<evidence type="ECO:0000256" key="1">
    <source>
        <dbReference type="SAM" id="SignalP"/>
    </source>
</evidence>
<feature type="chain" id="PRO_5030646017" description="DUF732 domain-containing protein" evidence="1">
    <location>
        <begin position="45"/>
        <end position="128"/>
    </location>
</feature>
<reference evidence="2 3" key="1">
    <citation type="submission" date="2017-10" db="EMBL/GenBank/DDBJ databases">
        <authorList>
            <consortium name="Urmite Genomes"/>
        </authorList>
    </citation>
    <scope>NUCLEOTIDE SEQUENCE [LARGE SCALE GENOMIC DNA]</scope>
    <source>
        <strain evidence="2 3">FB-527</strain>
    </source>
</reference>
<accession>A0A7Z7IRV0</accession>
<dbReference type="AlphaFoldDB" id="A0A7Z7IRV0"/>
<comment type="caution">
    <text evidence="2">The sequence shown here is derived from an EMBL/GenBank/DDBJ whole genome shotgun (WGS) entry which is preliminary data.</text>
</comment>
<evidence type="ECO:0000313" key="2">
    <source>
        <dbReference type="EMBL" id="SOJ57423.1"/>
    </source>
</evidence>
<evidence type="ECO:0008006" key="4">
    <source>
        <dbReference type="Google" id="ProtNLM"/>
    </source>
</evidence>
<protein>
    <recommendedName>
        <fullName evidence="4">DUF732 domain-containing protein</fullName>
    </recommendedName>
</protein>
<keyword evidence="1" id="KW-0732">Signal</keyword>
<evidence type="ECO:0000313" key="3">
    <source>
        <dbReference type="Proteomes" id="UP000554965"/>
    </source>
</evidence>
<gene>
    <name evidence="2" type="ORF">MSIMFB_04902</name>
</gene>
<sequence length="128" mass="13689">MTHQVATEHRSQRSRWRITSRPLLALAIGGSLGAALVAASSAQADTTDMTSPSFQLGYSKAVKDGQRTATRMRAEGFSVEHILVSSRIPTICAKEAATVATFPSLDRADFLRGCTEGMKSLVESGLAY</sequence>
<dbReference type="RefSeq" id="WP_186244841.1">
    <property type="nucleotide sequence ID" value="NZ_OCTY01000002.1"/>
</dbReference>
<dbReference type="EMBL" id="OCTY01000002">
    <property type="protein sequence ID" value="SOJ57423.1"/>
    <property type="molecule type" value="Genomic_DNA"/>
</dbReference>
<feature type="signal peptide" evidence="1">
    <location>
        <begin position="1"/>
        <end position="44"/>
    </location>
</feature>
<organism evidence="2 3">
    <name type="scientific">Mycobacterium simulans</name>
    <dbReference type="NCBI Taxonomy" id="627089"/>
    <lineage>
        <taxon>Bacteria</taxon>
        <taxon>Bacillati</taxon>
        <taxon>Actinomycetota</taxon>
        <taxon>Actinomycetes</taxon>
        <taxon>Mycobacteriales</taxon>
        <taxon>Mycobacteriaceae</taxon>
        <taxon>Mycobacterium</taxon>
    </lineage>
</organism>
<dbReference type="Proteomes" id="UP000554965">
    <property type="component" value="Unassembled WGS sequence"/>
</dbReference>
<keyword evidence="3" id="KW-1185">Reference proteome</keyword>
<proteinExistence type="predicted"/>